<gene>
    <name evidence="1" type="ORF">LCGC14_2199720</name>
</gene>
<organism evidence="1">
    <name type="scientific">marine sediment metagenome</name>
    <dbReference type="NCBI Taxonomy" id="412755"/>
    <lineage>
        <taxon>unclassified sequences</taxon>
        <taxon>metagenomes</taxon>
        <taxon>ecological metagenomes</taxon>
    </lineage>
</organism>
<proteinExistence type="predicted"/>
<dbReference type="EMBL" id="LAZR01028957">
    <property type="protein sequence ID" value="KKL60999.1"/>
    <property type="molecule type" value="Genomic_DNA"/>
</dbReference>
<dbReference type="PROSITE" id="PS51257">
    <property type="entry name" value="PROKAR_LIPOPROTEIN"/>
    <property type="match status" value="1"/>
</dbReference>
<name>A0A0F9DHA3_9ZZZZ</name>
<reference evidence="1" key="1">
    <citation type="journal article" date="2015" name="Nature">
        <title>Complex archaea that bridge the gap between prokaryotes and eukaryotes.</title>
        <authorList>
            <person name="Spang A."/>
            <person name="Saw J.H."/>
            <person name="Jorgensen S.L."/>
            <person name="Zaremba-Niedzwiedzka K."/>
            <person name="Martijn J."/>
            <person name="Lind A.E."/>
            <person name="van Eijk R."/>
            <person name="Schleper C."/>
            <person name="Guy L."/>
            <person name="Ettema T.J."/>
        </authorList>
    </citation>
    <scope>NUCLEOTIDE SEQUENCE</scope>
</reference>
<protein>
    <submittedName>
        <fullName evidence="1">Uncharacterized protein</fullName>
    </submittedName>
</protein>
<comment type="caution">
    <text evidence="1">The sequence shown here is derived from an EMBL/GenBank/DDBJ whole genome shotgun (WGS) entry which is preliminary data.</text>
</comment>
<accession>A0A0F9DHA3</accession>
<dbReference type="AlphaFoldDB" id="A0A0F9DHA3"/>
<evidence type="ECO:0000313" key="1">
    <source>
        <dbReference type="EMBL" id="KKL60999.1"/>
    </source>
</evidence>
<sequence length="274" mass="28669">MKIKMPEYFCLLMLIGALVLLAGCGSDASSPDGSWGQSETNMRVSLLLTPDTKEVDVCNSMAYSVSADLINTVINPSLPENTLFLEEYAVYFSGMTNGAPPLASIGENMGGTLPATGLSASFVDQGMKGAFLNDIMSGAYTPDETYPQYRARYVFSGTDLYGSSWGVTGDIAFRMGRYTACKVLVFPSSIALTGIANPDGNTSDDVTFNITGGAPPYSMLSDTASIINSQGALGAGIANFVIDPDSVGSDTLVTLMVLDSLGETAIAEVTVTTP</sequence>